<keyword evidence="1" id="KW-0479">Metal-binding</keyword>
<dbReference type="AlphaFoldDB" id="A0A317SB70"/>
<reference evidence="8 9" key="1">
    <citation type="submission" date="2018-03" db="EMBL/GenBank/DDBJ databases">
        <title>Genomes of Pezizomycetes fungi and the evolution of truffles.</title>
        <authorList>
            <person name="Murat C."/>
            <person name="Payen T."/>
            <person name="Noel B."/>
            <person name="Kuo A."/>
            <person name="Martin F.M."/>
        </authorList>
    </citation>
    <scope>NUCLEOTIDE SEQUENCE [LARGE SCALE GENOMIC DNA]</scope>
    <source>
        <strain evidence="8">091103-1</strain>
    </source>
</reference>
<gene>
    <name evidence="8" type="ORF">C7212DRAFT_234692</name>
</gene>
<dbReference type="SUPFAM" id="SSF57667">
    <property type="entry name" value="beta-beta-alpha zinc fingers"/>
    <property type="match status" value="1"/>
</dbReference>
<dbReference type="PANTHER" id="PTHR23235:SF60">
    <property type="entry name" value="STRIPE, ISOFORM D"/>
    <property type="match status" value="1"/>
</dbReference>
<dbReference type="Pfam" id="PF00096">
    <property type="entry name" value="zf-C2H2"/>
    <property type="match status" value="1"/>
</dbReference>
<dbReference type="PANTHER" id="PTHR23235">
    <property type="entry name" value="KRUEPPEL-LIKE TRANSCRIPTION FACTOR"/>
    <property type="match status" value="1"/>
</dbReference>
<evidence type="ECO:0000256" key="2">
    <source>
        <dbReference type="ARBA" id="ARBA00022737"/>
    </source>
</evidence>
<keyword evidence="2" id="KW-0677">Repeat</keyword>
<keyword evidence="3 5" id="KW-0863">Zinc-finger</keyword>
<evidence type="ECO:0000256" key="6">
    <source>
        <dbReference type="SAM" id="MobiDB-lite"/>
    </source>
</evidence>
<dbReference type="InterPro" id="IPR013087">
    <property type="entry name" value="Znf_C2H2_type"/>
</dbReference>
<sequence length="315" mass="35474">MTTLYLVPEENILSNSPNLRSYSISPASSATSCSTTQNHPSSYRTLTPKSDTTSPMSYSAKPFEDGFLGLRERKTHNGQSIAPNLLSIKVEGTHQTPNPPLEPAFHHSQHIEDILQQNFSVQNYEQSYPRITNFQEYAPQRYSSNSLSPSSSNGDCLYTTHNRMFDCSQSFASWGHESNSREACAAMLALKVVIPKAGICSEEEEEEEEEEDIDMLDRDSTGSSPTPAVARRKRRAPHPLVISSRDKPHVCSVGDCESRFKRPEHLRRHEKTHTGERPFSCTICGRRFGRNDNLQTHKKTHMKMTGRNEYIPGLA</sequence>
<dbReference type="OrthoDB" id="654211at2759"/>
<dbReference type="GO" id="GO:0000981">
    <property type="term" value="F:DNA-binding transcription factor activity, RNA polymerase II-specific"/>
    <property type="evidence" value="ECO:0007669"/>
    <property type="project" value="TreeGrafter"/>
</dbReference>
<feature type="region of interest" description="Disordered" evidence="6">
    <location>
        <begin position="201"/>
        <end position="238"/>
    </location>
</feature>
<evidence type="ECO:0000256" key="1">
    <source>
        <dbReference type="ARBA" id="ARBA00022723"/>
    </source>
</evidence>
<dbReference type="Gene3D" id="3.30.160.60">
    <property type="entry name" value="Classic Zinc Finger"/>
    <property type="match status" value="2"/>
</dbReference>
<evidence type="ECO:0000256" key="3">
    <source>
        <dbReference type="ARBA" id="ARBA00022771"/>
    </source>
</evidence>
<dbReference type="GO" id="GO:0008270">
    <property type="term" value="F:zinc ion binding"/>
    <property type="evidence" value="ECO:0007669"/>
    <property type="project" value="UniProtKB-KW"/>
</dbReference>
<evidence type="ECO:0000256" key="4">
    <source>
        <dbReference type="ARBA" id="ARBA00022833"/>
    </source>
</evidence>
<feature type="compositionally biased region" description="Polar residues" evidence="6">
    <location>
        <begin position="37"/>
        <end position="57"/>
    </location>
</feature>
<feature type="domain" description="C2H2-type" evidence="7">
    <location>
        <begin position="249"/>
        <end position="278"/>
    </location>
</feature>
<dbReference type="PROSITE" id="PS00028">
    <property type="entry name" value="ZINC_FINGER_C2H2_1"/>
    <property type="match status" value="2"/>
</dbReference>
<dbReference type="GO" id="GO:0000978">
    <property type="term" value="F:RNA polymerase II cis-regulatory region sequence-specific DNA binding"/>
    <property type="evidence" value="ECO:0007669"/>
    <property type="project" value="TreeGrafter"/>
</dbReference>
<comment type="caution">
    <text evidence="8">The sequence shown here is derived from an EMBL/GenBank/DDBJ whole genome shotgun (WGS) entry which is preliminary data.</text>
</comment>
<proteinExistence type="predicted"/>
<name>A0A317SB70_9PEZI</name>
<dbReference type="InterPro" id="IPR036236">
    <property type="entry name" value="Znf_C2H2_sf"/>
</dbReference>
<accession>A0A317SB70</accession>
<feature type="domain" description="C2H2-type" evidence="7">
    <location>
        <begin position="279"/>
        <end position="301"/>
    </location>
</feature>
<evidence type="ECO:0000313" key="8">
    <source>
        <dbReference type="EMBL" id="PWW71555.1"/>
    </source>
</evidence>
<organism evidence="8 9">
    <name type="scientific">Tuber magnatum</name>
    <name type="common">white Piedmont truffle</name>
    <dbReference type="NCBI Taxonomy" id="42249"/>
    <lineage>
        <taxon>Eukaryota</taxon>
        <taxon>Fungi</taxon>
        <taxon>Dikarya</taxon>
        <taxon>Ascomycota</taxon>
        <taxon>Pezizomycotina</taxon>
        <taxon>Pezizomycetes</taxon>
        <taxon>Pezizales</taxon>
        <taxon>Tuberaceae</taxon>
        <taxon>Tuber</taxon>
    </lineage>
</organism>
<dbReference type="EMBL" id="PYWC01000505">
    <property type="protein sequence ID" value="PWW71555.1"/>
    <property type="molecule type" value="Genomic_DNA"/>
</dbReference>
<feature type="compositionally biased region" description="Acidic residues" evidence="6">
    <location>
        <begin position="201"/>
        <end position="214"/>
    </location>
</feature>
<keyword evidence="9" id="KW-1185">Reference proteome</keyword>
<dbReference type="Pfam" id="PF13912">
    <property type="entry name" value="zf-C2H2_6"/>
    <property type="match status" value="1"/>
</dbReference>
<feature type="region of interest" description="Disordered" evidence="6">
    <location>
        <begin position="16"/>
        <end position="58"/>
    </location>
</feature>
<dbReference type="Proteomes" id="UP000246991">
    <property type="component" value="Unassembled WGS sequence"/>
</dbReference>
<dbReference type="SMART" id="SM00355">
    <property type="entry name" value="ZnF_C2H2"/>
    <property type="match status" value="2"/>
</dbReference>
<evidence type="ECO:0000313" key="9">
    <source>
        <dbReference type="Proteomes" id="UP000246991"/>
    </source>
</evidence>
<feature type="compositionally biased region" description="Low complexity" evidence="6">
    <location>
        <begin position="21"/>
        <end position="36"/>
    </location>
</feature>
<dbReference type="FunFam" id="3.30.160.60:FF:000634">
    <property type="entry name" value="Zinc finger X-chromosomal protein"/>
    <property type="match status" value="1"/>
</dbReference>
<dbReference type="PROSITE" id="PS50157">
    <property type="entry name" value="ZINC_FINGER_C2H2_2"/>
    <property type="match status" value="2"/>
</dbReference>
<protein>
    <recommendedName>
        <fullName evidence="7">C2H2-type domain-containing protein</fullName>
    </recommendedName>
</protein>
<dbReference type="STRING" id="42249.A0A317SB70"/>
<evidence type="ECO:0000256" key="5">
    <source>
        <dbReference type="PROSITE-ProRule" id="PRU00042"/>
    </source>
</evidence>
<evidence type="ECO:0000259" key="7">
    <source>
        <dbReference type="PROSITE" id="PS50157"/>
    </source>
</evidence>
<keyword evidence="4" id="KW-0862">Zinc</keyword>